<evidence type="ECO:0000256" key="1">
    <source>
        <dbReference type="SAM" id="MobiDB-lite"/>
    </source>
</evidence>
<accession>A0A2S4V5T9</accession>
<reference evidence="2" key="1">
    <citation type="submission" date="2017-12" db="EMBL/GenBank/DDBJ databases">
        <title>Gene loss provides genomic basis for host adaptation in cereal stripe rust fungi.</title>
        <authorList>
            <person name="Xia C."/>
        </authorList>
    </citation>
    <scope>NUCLEOTIDE SEQUENCE [LARGE SCALE GENOMIC DNA]</scope>
    <source>
        <strain evidence="2">93-210</strain>
    </source>
</reference>
<feature type="region of interest" description="Disordered" evidence="1">
    <location>
        <begin position="44"/>
        <end position="117"/>
    </location>
</feature>
<dbReference type="AlphaFoldDB" id="A0A2S4V5T9"/>
<keyword evidence="3" id="KW-1185">Reference proteome</keyword>
<dbReference type="VEuPathDB" id="FungiDB:PSHT_15111"/>
<dbReference type="EMBL" id="PKSL01000106">
    <property type="protein sequence ID" value="POW04857.1"/>
    <property type="molecule type" value="Genomic_DNA"/>
</dbReference>
<feature type="compositionally biased region" description="Low complexity" evidence="1">
    <location>
        <begin position="240"/>
        <end position="251"/>
    </location>
</feature>
<evidence type="ECO:0000313" key="3">
    <source>
        <dbReference type="Proteomes" id="UP000239156"/>
    </source>
</evidence>
<feature type="compositionally biased region" description="Basic and acidic residues" evidence="1">
    <location>
        <begin position="257"/>
        <end position="266"/>
    </location>
</feature>
<gene>
    <name evidence="2" type="ORF">PSTT_10082</name>
</gene>
<dbReference type="Proteomes" id="UP000239156">
    <property type="component" value="Unassembled WGS sequence"/>
</dbReference>
<feature type="compositionally biased region" description="Low complexity" evidence="1">
    <location>
        <begin position="80"/>
        <end position="91"/>
    </location>
</feature>
<feature type="compositionally biased region" description="Polar residues" evidence="1">
    <location>
        <begin position="59"/>
        <end position="71"/>
    </location>
</feature>
<feature type="region of interest" description="Disordered" evidence="1">
    <location>
        <begin position="235"/>
        <end position="266"/>
    </location>
</feature>
<dbReference type="VEuPathDB" id="FungiDB:PSTT_10082"/>
<comment type="caution">
    <text evidence="2">The sequence shown here is derived from an EMBL/GenBank/DDBJ whole genome shotgun (WGS) entry which is preliminary data.</text>
</comment>
<name>A0A2S4V5T9_9BASI</name>
<sequence>MDVLWWSSQNWHANRYGVPQDPTQYLIRASTQLGVHRPARQFSLECPHPRAPSKKHSPNRLSPTSSLSDFISQPTPPTVQPKTPTTTSKTPNHTENNVQPVNPRKYRIQHSNGSPAHSHQRWPTFFWCDNPSGSVGSDASDVHHVCRPPFGWSNHGPSWFGSVGPIIAPPGLAPSSTHLTTVNQCVPAGLTASLAQSADSRAKLAQSLGQLAGFDHLIPPLDKLTPYSPAPSIAGVQAPSSLGSSVSSCGGNLEPNKLPDHNRDHNDEDIHAEEMEIVDQVEPENEVITNIIGYDCSRW</sequence>
<proteinExistence type="predicted"/>
<organism evidence="2 3">
    <name type="scientific">Puccinia striiformis</name>
    <dbReference type="NCBI Taxonomy" id="27350"/>
    <lineage>
        <taxon>Eukaryota</taxon>
        <taxon>Fungi</taxon>
        <taxon>Dikarya</taxon>
        <taxon>Basidiomycota</taxon>
        <taxon>Pucciniomycotina</taxon>
        <taxon>Pucciniomycetes</taxon>
        <taxon>Pucciniales</taxon>
        <taxon>Pucciniaceae</taxon>
        <taxon>Puccinia</taxon>
    </lineage>
</organism>
<evidence type="ECO:0000313" key="2">
    <source>
        <dbReference type="EMBL" id="POW04857.1"/>
    </source>
</evidence>
<protein>
    <submittedName>
        <fullName evidence="2">Uncharacterized protein</fullName>
    </submittedName>
</protein>